<feature type="region of interest" description="Disordered" evidence="5">
    <location>
        <begin position="472"/>
        <end position="507"/>
    </location>
</feature>
<evidence type="ECO:0000256" key="4">
    <source>
        <dbReference type="ARBA" id="ARBA00023136"/>
    </source>
</evidence>
<accession>A0A8H7P0W4</accession>
<dbReference type="AlphaFoldDB" id="A0A8H7P0W4"/>
<evidence type="ECO:0000256" key="1">
    <source>
        <dbReference type="ARBA" id="ARBA00004141"/>
    </source>
</evidence>
<dbReference type="EMBL" id="JADOXO010000121">
    <property type="protein sequence ID" value="KAF9812813.1"/>
    <property type="molecule type" value="Genomic_DNA"/>
</dbReference>
<organism evidence="7 8">
    <name type="scientific">Rhodonia placenta</name>
    <dbReference type="NCBI Taxonomy" id="104341"/>
    <lineage>
        <taxon>Eukaryota</taxon>
        <taxon>Fungi</taxon>
        <taxon>Dikarya</taxon>
        <taxon>Basidiomycota</taxon>
        <taxon>Agaricomycotina</taxon>
        <taxon>Agaricomycetes</taxon>
        <taxon>Polyporales</taxon>
        <taxon>Adustoporiaceae</taxon>
        <taxon>Rhodonia</taxon>
    </lineage>
</organism>
<evidence type="ECO:0000256" key="2">
    <source>
        <dbReference type="ARBA" id="ARBA00022692"/>
    </source>
</evidence>
<comment type="caution">
    <text evidence="7">The sequence shown here is derived from an EMBL/GenBank/DDBJ whole genome shotgun (WGS) entry which is preliminary data.</text>
</comment>
<sequence length="540" mass="58203">MSFVCVRSRKQPLQKSRVVGILGNELDQRQDTVQCSNNGISREMNTASASVAQQAKIYRQDLNDVILRKGVSAVGCPIPFSVLFRLFGCLPTRSVSFSDAGRTFASQVMLPGISVRDATTVTVIYGTSESAGIKSLVAAGALSGVAVICLLVVMLVRPPCYRNTHVIPIFLSLLFANILQAVASMMDARWIIDGAVKGGNFCSAQGGLKNGGNVAAALWSSVLSVHVFMLLFLRKGMTDAVCTAIVTVGWVLVGVVVSVGPLAIQTAARGDYFGVSGYWYASHSIRGSHPGTVLIGAGSHTTIRRSRHFWNISLYGALISGPGRITDRSAVQEFLSASCSIILYTAIVLRVRGNLTAASGKWRLRSGGFCSHVITDCSVQTTRHPVAYTVCLLPVTLARFISFGGREVPFWATVSSDFIFNLQGLVNVLLVLCTRHLIPDTSSLPMFAPRKVIEESSPEVYGITPYVLTKPPERDVEKALPEPPSDDNGTSQSDKSDGDSARLSLSTTETRLSMATVDTVDSTVPLVQKLKWISFSFRRK</sequence>
<evidence type="ECO:0008006" key="9">
    <source>
        <dbReference type="Google" id="ProtNLM"/>
    </source>
</evidence>
<reference evidence="7" key="1">
    <citation type="submission" date="2020-11" db="EMBL/GenBank/DDBJ databases">
        <authorList>
            <person name="Koelle M."/>
            <person name="Horta M.A.C."/>
            <person name="Nowrousian M."/>
            <person name="Ohm R.A."/>
            <person name="Benz P."/>
            <person name="Pilgard A."/>
        </authorList>
    </citation>
    <scope>NUCLEOTIDE SEQUENCE</scope>
    <source>
        <strain evidence="7">FPRL280</strain>
    </source>
</reference>
<gene>
    <name evidence="7" type="ORF">IEO21_05960</name>
</gene>
<feature type="transmembrane region" description="Helical" evidence="6">
    <location>
        <begin position="168"/>
        <end position="192"/>
    </location>
</feature>
<reference evidence="7" key="2">
    <citation type="journal article" name="Front. Microbiol.">
        <title>Degradative Capacity of Two Strains of Rhodonia placenta: From Phenotype to Genotype.</title>
        <authorList>
            <person name="Kolle M."/>
            <person name="Horta M.A.C."/>
            <person name="Nowrousian M."/>
            <person name="Ohm R.A."/>
            <person name="Benz J.P."/>
            <person name="Pilgard A."/>
        </authorList>
    </citation>
    <scope>NUCLEOTIDE SEQUENCE</scope>
    <source>
        <strain evidence="7">FPRL280</strain>
    </source>
</reference>
<evidence type="ECO:0000313" key="8">
    <source>
        <dbReference type="Proteomes" id="UP000639403"/>
    </source>
</evidence>
<feature type="transmembrane region" description="Helical" evidence="6">
    <location>
        <begin position="240"/>
        <end position="264"/>
    </location>
</feature>
<dbReference type="PANTHER" id="PTHR23112">
    <property type="entry name" value="G PROTEIN-COUPLED RECEPTOR 157-RELATED"/>
    <property type="match status" value="1"/>
</dbReference>
<evidence type="ECO:0000256" key="6">
    <source>
        <dbReference type="SAM" id="Phobius"/>
    </source>
</evidence>
<dbReference type="GO" id="GO:0004930">
    <property type="term" value="F:G protein-coupled receptor activity"/>
    <property type="evidence" value="ECO:0007669"/>
    <property type="project" value="TreeGrafter"/>
</dbReference>
<evidence type="ECO:0000313" key="7">
    <source>
        <dbReference type="EMBL" id="KAF9812813.1"/>
    </source>
</evidence>
<dbReference type="PANTHER" id="PTHR23112:SF37">
    <property type="entry name" value="G PROTEIN-COUPLED RECEPTOR GPR1"/>
    <property type="match status" value="1"/>
</dbReference>
<keyword evidence="4 6" id="KW-0472">Membrane</keyword>
<dbReference type="GO" id="GO:0007189">
    <property type="term" value="P:adenylate cyclase-activating G protein-coupled receptor signaling pathway"/>
    <property type="evidence" value="ECO:0007669"/>
    <property type="project" value="TreeGrafter"/>
</dbReference>
<proteinExistence type="predicted"/>
<dbReference type="GO" id="GO:0005886">
    <property type="term" value="C:plasma membrane"/>
    <property type="evidence" value="ECO:0007669"/>
    <property type="project" value="TreeGrafter"/>
</dbReference>
<evidence type="ECO:0000256" key="3">
    <source>
        <dbReference type="ARBA" id="ARBA00022989"/>
    </source>
</evidence>
<keyword evidence="3 6" id="KW-1133">Transmembrane helix</keyword>
<feature type="transmembrane region" description="Helical" evidence="6">
    <location>
        <begin position="136"/>
        <end position="156"/>
    </location>
</feature>
<evidence type="ECO:0000256" key="5">
    <source>
        <dbReference type="SAM" id="MobiDB-lite"/>
    </source>
</evidence>
<dbReference type="Proteomes" id="UP000639403">
    <property type="component" value="Unassembled WGS sequence"/>
</dbReference>
<comment type="subcellular location">
    <subcellularLocation>
        <location evidence="1">Membrane</location>
        <topology evidence="1">Multi-pass membrane protein</topology>
    </subcellularLocation>
</comment>
<name>A0A8H7P0W4_9APHY</name>
<protein>
    <recommendedName>
        <fullName evidence="9">Glucose receptor Git3 N-terminal domain-containing protein</fullName>
    </recommendedName>
</protein>
<feature type="transmembrane region" description="Helical" evidence="6">
    <location>
        <begin position="212"/>
        <end position="233"/>
    </location>
</feature>
<keyword evidence="2 6" id="KW-0812">Transmembrane</keyword>